<evidence type="ECO:0000313" key="1">
    <source>
        <dbReference type="EMBL" id="TCT27718.1"/>
    </source>
</evidence>
<protein>
    <submittedName>
        <fullName evidence="1">Uncharacterized protein</fullName>
    </submittedName>
</protein>
<organism evidence="1 2">
    <name type="scientific">Martelella mediterranea</name>
    <dbReference type="NCBI Taxonomy" id="293089"/>
    <lineage>
        <taxon>Bacteria</taxon>
        <taxon>Pseudomonadati</taxon>
        <taxon>Pseudomonadota</taxon>
        <taxon>Alphaproteobacteria</taxon>
        <taxon>Hyphomicrobiales</taxon>
        <taxon>Aurantimonadaceae</taxon>
        <taxon>Martelella</taxon>
    </lineage>
</organism>
<keyword evidence="2" id="KW-1185">Reference proteome</keyword>
<accession>A0A4R3NE78</accession>
<dbReference type="AlphaFoldDB" id="A0A4R3NE78"/>
<dbReference type="Proteomes" id="UP000295097">
    <property type="component" value="Unassembled WGS sequence"/>
</dbReference>
<dbReference type="EMBL" id="SMAR01000077">
    <property type="protein sequence ID" value="TCT27718.1"/>
    <property type="molecule type" value="Genomic_DNA"/>
</dbReference>
<sequence>MADSATITPARANEDVFLRGASPINLLFSKMLGQMVMVIDREKEIDGVDIFDPAFKAWLSGAENALDAFTQSVCVLSNLAPMIASDVPLRRTARLIHAMLNAASRSELATARSNIVLYAGNFLGNESAYIGPDTVDQLRRCRALLKVLMQLDLYRHSPDDTLSNNEISEIAT</sequence>
<dbReference type="RefSeq" id="WP_132314344.1">
    <property type="nucleotide sequence ID" value="NZ_SMAR01000077.1"/>
</dbReference>
<evidence type="ECO:0000313" key="2">
    <source>
        <dbReference type="Proteomes" id="UP000295097"/>
    </source>
</evidence>
<gene>
    <name evidence="1" type="ORF">EDC90_10775</name>
</gene>
<name>A0A4R3NE78_9HYPH</name>
<proteinExistence type="predicted"/>
<comment type="caution">
    <text evidence="1">The sequence shown here is derived from an EMBL/GenBank/DDBJ whole genome shotgun (WGS) entry which is preliminary data.</text>
</comment>
<reference evidence="1 2" key="1">
    <citation type="submission" date="2019-03" db="EMBL/GenBank/DDBJ databases">
        <title>Freshwater and sediment microbial communities from various areas in North America, analyzing microbe dynamics in response to fracking.</title>
        <authorList>
            <person name="Lamendella R."/>
        </authorList>
    </citation>
    <scope>NUCLEOTIDE SEQUENCE [LARGE SCALE GENOMIC DNA]</scope>
    <source>
        <strain evidence="1 2">175.2</strain>
    </source>
</reference>
<dbReference type="OrthoDB" id="7865488at2"/>